<protein>
    <submittedName>
        <fullName evidence="1">Uncharacterized protein</fullName>
    </submittedName>
</protein>
<accession>A0A6C0JLE4</accession>
<dbReference type="AlphaFoldDB" id="A0A6C0JLE4"/>
<evidence type="ECO:0000313" key="1">
    <source>
        <dbReference type="EMBL" id="QHU05580.1"/>
    </source>
</evidence>
<name>A0A6C0JLE4_9ZZZZ</name>
<reference evidence="1" key="1">
    <citation type="journal article" date="2020" name="Nature">
        <title>Giant virus diversity and host interactions through global metagenomics.</title>
        <authorList>
            <person name="Schulz F."/>
            <person name="Roux S."/>
            <person name="Paez-Espino D."/>
            <person name="Jungbluth S."/>
            <person name="Walsh D.A."/>
            <person name="Denef V.J."/>
            <person name="McMahon K.D."/>
            <person name="Konstantinidis K.T."/>
            <person name="Eloe-Fadrosh E.A."/>
            <person name="Kyrpides N.C."/>
            <person name="Woyke T."/>
        </authorList>
    </citation>
    <scope>NUCLEOTIDE SEQUENCE</scope>
    <source>
        <strain evidence="1">GVMAG-M-3300027736-24</strain>
    </source>
</reference>
<organism evidence="1">
    <name type="scientific">viral metagenome</name>
    <dbReference type="NCBI Taxonomy" id="1070528"/>
    <lineage>
        <taxon>unclassified sequences</taxon>
        <taxon>metagenomes</taxon>
        <taxon>organismal metagenomes</taxon>
    </lineage>
</organism>
<dbReference type="EMBL" id="MN740417">
    <property type="protein sequence ID" value="QHU05580.1"/>
    <property type="molecule type" value="Genomic_DNA"/>
</dbReference>
<sequence>MDYLLMYLNIFDYYYKMVKLPSHRILPKHILKLISEYSKPITRPDWRTFQRTLDTIYFIQNIEKFNTRPVFKIVKTNMVMSHFHIAYHHIYYFGIESYIALYSEDKNIVLSNKILNKRYESYKNYVFMHLHGFNHYR</sequence>
<proteinExistence type="predicted"/>